<dbReference type="InterPro" id="IPR036615">
    <property type="entry name" value="Mur_ligase_C_dom_sf"/>
</dbReference>
<dbReference type="EMBL" id="NMVI01000013">
    <property type="protein sequence ID" value="OYN88333.1"/>
    <property type="molecule type" value="Genomic_DNA"/>
</dbReference>
<dbReference type="PANTHER" id="PTHR43692:SF1">
    <property type="entry name" value="UDP-N-ACETYLMURAMOYLALANINE--D-GLUTAMATE LIGASE"/>
    <property type="match status" value="1"/>
</dbReference>
<comment type="catalytic activity">
    <reaction evidence="7 8">
        <text>UDP-N-acetyl-alpha-D-muramoyl-L-alanine + D-glutamate + ATP = UDP-N-acetyl-alpha-D-muramoyl-L-alanyl-D-glutamate + ADP + phosphate + H(+)</text>
        <dbReference type="Rhea" id="RHEA:16429"/>
        <dbReference type="ChEBI" id="CHEBI:15378"/>
        <dbReference type="ChEBI" id="CHEBI:29986"/>
        <dbReference type="ChEBI" id="CHEBI:30616"/>
        <dbReference type="ChEBI" id="CHEBI:43474"/>
        <dbReference type="ChEBI" id="CHEBI:83898"/>
        <dbReference type="ChEBI" id="CHEBI:83900"/>
        <dbReference type="ChEBI" id="CHEBI:456216"/>
        <dbReference type="EC" id="6.3.2.9"/>
    </reaction>
</comment>
<keyword evidence="7 8" id="KW-0133">Cell shape</keyword>
<feature type="region of interest" description="Disordered" evidence="9">
    <location>
        <begin position="494"/>
        <end position="518"/>
    </location>
</feature>
<dbReference type="GO" id="GO:0071555">
    <property type="term" value="P:cell wall organization"/>
    <property type="evidence" value="ECO:0007669"/>
    <property type="project" value="UniProtKB-KW"/>
</dbReference>
<dbReference type="NCBIfam" id="TIGR01087">
    <property type="entry name" value="murD"/>
    <property type="match status" value="1"/>
</dbReference>
<dbReference type="GO" id="GO:0005524">
    <property type="term" value="F:ATP binding"/>
    <property type="evidence" value="ECO:0007669"/>
    <property type="project" value="UniProtKB-UniRule"/>
</dbReference>
<dbReference type="SUPFAM" id="SSF53623">
    <property type="entry name" value="MurD-like peptide ligases, catalytic domain"/>
    <property type="match status" value="1"/>
</dbReference>
<dbReference type="HAMAP" id="MF_00639">
    <property type="entry name" value="MurD"/>
    <property type="match status" value="1"/>
</dbReference>
<evidence type="ECO:0000259" key="10">
    <source>
        <dbReference type="Pfam" id="PF02875"/>
    </source>
</evidence>
<keyword evidence="3 7" id="KW-0963">Cytoplasm</keyword>
<feature type="binding site" evidence="7">
    <location>
        <begin position="137"/>
        <end position="143"/>
    </location>
    <ligand>
        <name>ATP</name>
        <dbReference type="ChEBI" id="CHEBI:30616"/>
    </ligand>
</feature>
<dbReference type="InterPro" id="IPR005762">
    <property type="entry name" value="MurD"/>
</dbReference>
<dbReference type="InterPro" id="IPR036565">
    <property type="entry name" value="Mur-like_cat_sf"/>
</dbReference>
<dbReference type="Pfam" id="PF02875">
    <property type="entry name" value="Mur_ligase_C"/>
    <property type="match status" value="1"/>
</dbReference>
<dbReference type="GO" id="GO:0008360">
    <property type="term" value="P:regulation of cell shape"/>
    <property type="evidence" value="ECO:0007669"/>
    <property type="project" value="UniProtKB-KW"/>
</dbReference>
<comment type="similarity">
    <text evidence="7">Belongs to the MurCDEF family.</text>
</comment>
<evidence type="ECO:0000256" key="7">
    <source>
        <dbReference type="HAMAP-Rule" id="MF_00639"/>
    </source>
</evidence>
<evidence type="ECO:0000256" key="6">
    <source>
        <dbReference type="ARBA" id="ARBA00022840"/>
    </source>
</evidence>
<keyword evidence="4 7" id="KW-0436">Ligase</keyword>
<name>A0A255EJN3_9ACTN</name>
<evidence type="ECO:0000256" key="1">
    <source>
        <dbReference type="ARBA" id="ARBA00004496"/>
    </source>
</evidence>
<keyword evidence="7 8" id="KW-0131">Cell cycle</keyword>
<evidence type="ECO:0000313" key="12">
    <source>
        <dbReference type="EMBL" id="OYN88333.1"/>
    </source>
</evidence>
<sequence>MGGGVVSVDWLANADRSSPWPEVHAFVVGLGRSGMAAADALLEVGARVTVVDGGQSAALEERATIVRTLDGTVHLGPDATAELPQDVDLVIASPGWQPDAPILVQAAERGLPIWTDVELAWRFMHPDRVVPWLGITGTNGKTTTTQMLTAMLTAAGLSVAEVGNIGRPPLEALADEVSHDVFVVELSSFQLHHSPSLRLHSAAVLNLQPDHLEWYQWAEDPYQAYADDKARIFHQVRHACVYNVQDRATEAMVEEADVVEGARAIGFTLGVPGLSVLGVVDEYLVDRAFIAERRSSAQELAAVSDVQPNAPHNVANALAAAALARSFGVPPTAVRDGLRAVQVGAHKIETVAEVRGIRFVDDSKATNPHAVEASLAAYESVVWLAGGQAKGTSFDELVRRHRDTLRGAVLFGVDRQVIADALARHAPEVPVIVLESTETGVMAQAVARAVEMAQPGDVVLLAPGCASKDIWSGYDARGDAFVTAVQAWRADVAEWNDEGEEGQDERRRGDVGPDGQDD</sequence>
<feature type="domain" description="Mur ligase C-terminal" evidence="10">
    <location>
        <begin position="348"/>
        <end position="464"/>
    </location>
</feature>
<protein>
    <recommendedName>
        <fullName evidence="7 8">UDP-N-acetylmuramoylalanine--D-glutamate ligase</fullName>
        <ecNumber evidence="7 8">6.3.2.9</ecNumber>
    </recommendedName>
    <alternativeName>
        <fullName evidence="7">D-glutamic acid-adding enzyme</fullName>
    </alternativeName>
    <alternativeName>
        <fullName evidence="7">UDP-N-acetylmuramoyl-L-alanyl-D-glutamate synthetase</fullName>
    </alternativeName>
</protein>
<dbReference type="EC" id="6.3.2.9" evidence="7 8"/>
<keyword evidence="7 8" id="KW-0573">Peptidoglycan synthesis</keyword>
<evidence type="ECO:0000256" key="9">
    <source>
        <dbReference type="SAM" id="MobiDB-lite"/>
    </source>
</evidence>
<organism evidence="12 13">
    <name type="scientific">Parenemella sanctibonifatiensis</name>
    <dbReference type="NCBI Taxonomy" id="2016505"/>
    <lineage>
        <taxon>Bacteria</taxon>
        <taxon>Bacillati</taxon>
        <taxon>Actinomycetota</taxon>
        <taxon>Actinomycetes</taxon>
        <taxon>Propionibacteriales</taxon>
        <taxon>Propionibacteriaceae</taxon>
        <taxon>Parenemella</taxon>
    </lineage>
</organism>
<dbReference type="SUPFAM" id="SSF53244">
    <property type="entry name" value="MurD-like peptide ligases, peptide-binding domain"/>
    <property type="match status" value="1"/>
</dbReference>
<dbReference type="GO" id="GO:0051301">
    <property type="term" value="P:cell division"/>
    <property type="evidence" value="ECO:0007669"/>
    <property type="project" value="UniProtKB-KW"/>
</dbReference>
<evidence type="ECO:0000256" key="3">
    <source>
        <dbReference type="ARBA" id="ARBA00022490"/>
    </source>
</evidence>
<dbReference type="Pfam" id="PF08245">
    <property type="entry name" value="Mur_ligase_M"/>
    <property type="match status" value="1"/>
</dbReference>
<comment type="function">
    <text evidence="7 8">Cell wall formation. Catalyzes the addition of glutamate to the nucleotide precursor UDP-N-acetylmuramoyl-L-alanine (UMA).</text>
</comment>
<keyword evidence="7 8" id="KW-0132">Cell division</keyword>
<dbReference type="Proteomes" id="UP000216533">
    <property type="component" value="Unassembled WGS sequence"/>
</dbReference>
<accession>A0A255EJN3</accession>
<keyword evidence="7 8" id="KW-0961">Cell wall biogenesis/degradation</keyword>
<evidence type="ECO:0000256" key="2">
    <source>
        <dbReference type="ARBA" id="ARBA00004752"/>
    </source>
</evidence>
<dbReference type="SUPFAM" id="SSF51984">
    <property type="entry name" value="MurCD N-terminal domain"/>
    <property type="match status" value="1"/>
</dbReference>
<dbReference type="AlphaFoldDB" id="A0A255EJN3"/>
<evidence type="ECO:0000313" key="13">
    <source>
        <dbReference type="Proteomes" id="UP000216533"/>
    </source>
</evidence>
<evidence type="ECO:0000256" key="8">
    <source>
        <dbReference type="RuleBase" id="RU003664"/>
    </source>
</evidence>
<evidence type="ECO:0000259" key="11">
    <source>
        <dbReference type="Pfam" id="PF08245"/>
    </source>
</evidence>
<comment type="caution">
    <text evidence="12">The sequence shown here is derived from an EMBL/GenBank/DDBJ whole genome shotgun (WGS) entry which is preliminary data.</text>
</comment>
<keyword evidence="5 7" id="KW-0547">Nucleotide-binding</keyword>
<evidence type="ECO:0000256" key="4">
    <source>
        <dbReference type="ARBA" id="ARBA00022598"/>
    </source>
</evidence>
<comment type="pathway">
    <text evidence="2 7 8">Cell wall biogenesis; peptidoglycan biosynthesis.</text>
</comment>
<dbReference type="InterPro" id="IPR013221">
    <property type="entry name" value="Mur_ligase_cen"/>
</dbReference>
<gene>
    <name evidence="7" type="primary">murD</name>
    <name evidence="12" type="ORF">CGZ92_05230</name>
</gene>
<evidence type="ECO:0000256" key="5">
    <source>
        <dbReference type="ARBA" id="ARBA00022741"/>
    </source>
</evidence>
<dbReference type="UniPathway" id="UPA00219"/>
<dbReference type="Pfam" id="PF21799">
    <property type="entry name" value="MurD-like_N"/>
    <property type="match status" value="1"/>
</dbReference>
<reference evidence="12 13" key="1">
    <citation type="submission" date="2017-07" db="EMBL/GenBank/DDBJ databases">
        <title>Draft whole genome sequences of clinical Proprionibacteriaceae strains.</title>
        <authorList>
            <person name="Bernier A.-M."/>
            <person name="Bernard K."/>
            <person name="Domingo M.-C."/>
        </authorList>
    </citation>
    <scope>NUCLEOTIDE SEQUENCE [LARGE SCALE GENOMIC DNA]</scope>
    <source>
        <strain evidence="12 13">NML 160184</strain>
    </source>
</reference>
<keyword evidence="6 7" id="KW-0067">ATP-binding</keyword>
<dbReference type="GO" id="GO:0005737">
    <property type="term" value="C:cytoplasm"/>
    <property type="evidence" value="ECO:0007669"/>
    <property type="project" value="UniProtKB-SubCell"/>
</dbReference>
<dbReference type="Gene3D" id="3.90.190.20">
    <property type="entry name" value="Mur ligase, C-terminal domain"/>
    <property type="match status" value="1"/>
</dbReference>
<feature type="domain" description="Mur ligase central" evidence="11">
    <location>
        <begin position="135"/>
        <end position="324"/>
    </location>
</feature>
<dbReference type="PANTHER" id="PTHR43692">
    <property type="entry name" value="UDP-N-ACETYLMURAMOYLALANINE--D-GLUTAMATE LIGASE"/>
    <property type="match status" value="1"/>
</dbReference>
<proteinExistence type="inferred from homology"/>
<dbReference type="Gene3D" id="3.40.1190.10">
    <property type="entry name" value="Mur-like, catalytic domain"/>
    <property type="match status" value="1"/>
</dbReference>
<dbReference type="GO" id="GO:0009252">
    <property type="term" value="P:peptidoglycan biosynthetic process"/>
    <property type="evidence" value="ECO:0007669"/>
    <property type="project" value="UniProtKB-UniRule"/>
</dbReference>
<dbReference type="Gene3D" id="3.40.50.720">
    <property type="entry name" value="NAD(P)-binding Rossmann-like Domain"/>
    <property type="match status" value="1"/>
</dbReference>
<feature type="compositionally biased region" description="Acidic residues" evidence="9">
    <location>
        <begin position="494"/>
        <end position="503"/>
    </location>
</feature>
<comment type="subcellular location">
    <subcellularLocation>
        <location evidence="1 7 8">Cytoplasm</location>
    </subcellularLocation>
</comment>
<dbReference type="GO" id="GO:0008764">
    <property type="term" value="F:UDP-N-acetylmuramoylalanine-D-glutamate ligase activity"/>
    <property type="evidence" value="ECO:0007669"/>
    <property type="project" value="UniProtKB-UniRule"/>
</dbReference>
<dbReference type="InterPro" id="IPR004101">
    <property type="entry name" value="Mur_ligase_C"/>
</dbReference>